<dbReference type="Gene3D" id="3.40.50.720">
    <property type="entry name" value="NAD(P)-binding Rossmann-like Domain"/>
    <property type="match status" value="1"/>
</dbReference>
<dbReference type="PRINTS" id="PR00081">
    <property type="entry name" value="GDHRDH"/>
</dbReference>
<evidence type="ECO:0000256" key="2">
    <source>
        <dbReference type="ARBA" id="ARBA00023002"/>
    </source>
</evidence>
<sequence length="257" mass="26746">MLAEHAIVTGGSSGIGLAVVRRLLARGAAVTVLDLQAPPDPFGQDGVLQFFKVDVTDEDEVRAAFAEAAKKAGVPSRLVTCHGVRGEFKPALELDLKNYRRILDIHLVGTLVTARALAAGLAGEGPAPAGGGPTEGRAERGAIVTISSTTAYRGWANQADYGVAKAAIGQLTQNLAIEWAPLGIRVNSVAPGHTLTPMVQEMVDQGYDVSATKARIPMSRLATPDEMAAAIEHLLLDASYTTGVCTPVDGGWTVVGK</sequence>
<keyword evidence="2" id="KW-0560">Oxidoreductase</keyword>
<name>A0ABN1RH19_9ACTN</name>
<dbReference type="InterPro" id="IPR002347">
    <property type="entry name" value="SDR_fam"/>
</dbReference>
<dbReference type="PANTHER" id="PTHR43658">
    <property type="entry name" value="SHORT-CHAIN DEHYDROGENASE/REDUCTASE"/>
    <property type="match status" value="1"/>
</dbReference>
<evidence type="ECO:0000313" key="4">
    <source>
        <dbReference type="Proteomes" id="UP001500665"/>
    </source>
</evidence>
<proteinExistence type="inferred from homology"/>
<accession>A0ABN1RH19</accession>
<dbReference type="SUPFAM" id="SSF51735">
    <property type="entry name" value="NAD(P)-binding Rossmann-fold domains"/>
    <property type="match status" value="1"/>
</dbReference>
<dbReference type="PANTHER" id="PTHR43658:SF8">
    <property type="entry name" value="17-BETA-HYDROXYSTEROID DEHYDROGENASE 14-RELATED"/>
    <property type="match status" value="1"/>
</dbReference>
<reference evidence="3 4" key="1">
    <citation type="journal article" date="2019" name="Int. J. Syst. Evol. Microbiol.">
        <title>The Global Catalogue of Microorganisms (GCM) 10K type strain sequencing project: providing services to taxonomists for standard genome sequencing and annotation.</title>
        <authorList>
            <consortium name="The Broad Institute Genomics Platform"/>
            <consortium name="The Broad Institute Genome Sequencing Center for Infectious Disease"/>
            <person name="Wu L."/>
            <person name="Ma J."/>
        </authorList>
    </citation>
    <scope>NUCLEOTIDE SEQUENCE [LARGE SCALE GENOMIC DNA]</scope>
    <source>
        <strain evidence="3 4">JCM 10696</strain>
    </source>
</reference>
<dbReference type="EMBL" id="BAAAHH010000018">
    <property type="protein sequence ID" value="GAA0957095.1"/>
    <property type="molecule type" value="Genomic_DNA"/>
</dbReference>
<dbReference type="InterPro" id="IPR036291">
    <property type="entry name" value="NAD(P)-bd_dom_sf"/>
</dbReference>
<comment type="similarity">
    <text evidence="1">Belongs to the short-chain dehydrogenases/reductases (SDR) family.</text>
</comment>
<comment type="caution">
    <text evidence="3">The sequence shown here is derived from an EMBL/GenBank/DDBJ whole genome shotgun (WGS) entry which is preliminary data.</text>
</comment>
<dbReference type="RefSeq" id="WP_344242774.1">
    <property type="nucleotide sequence ID" value="NZ_BAAAHH010000018.1"/>
</dbReference>
<gene>
    <name evidence="3" type="ORF">GCM10009550_43950</name>
</gene>
<dbReference type="PROSITE" id="PS00061">
    <property type="entry name" value="ADH_SHORT"/>
    <property type="match status" value="1"/>
</dbReference>
<dbReference type="Pfam" id="PF13561">
    <property type="entry name" value="adh_short_C2"/>
    <property type="match status" value="1"/>
</dbReference>
<evidence type="ECO:0000256" key="1">
    <source>
        <dbReference type="ARBA" id="ARBA00006484"/>
    </source>
</evidence>
<protein>
    <submittedName>
        <fullName evidence="3">SDR family oxidoreductase</fullName>
    </submittedName>
</protein>
<dbReference type="InterPro" id="IPR020904">
    <property type="entry name" value="Sc_DH/Rdtase_CS"/>
</dbReference>
<organism evidence="3 4">
    <name type="scientific">Actinocorallia libanotica</name>
    <dbReference type="NCBI Taxonomy" id="46162"/>
    <lineage>
        <taxon>Bacteria</taxon>
        <taxon>Bacillati</taxon>
        <taxon>Actinomycetota</taxon>
        <taxon>Actinomycetes</taxon>
        <taxon>Streptosporangiales</taxon>
        <taxon>Thermomonosporaceae</taxon>
        <taxon>Actinocorallia</taxon>
    </lineage>
</organism>
<evidence type="ECO:0000313" key="3">
    <source>
        <dbReference type="EMBL" id="GAA0957095.1"/>
    </source>
</evidence>
<keyword evidence="4" id="KW-1185">Reference proteome</keyword>
<dbReference type="CDD" id="cd05233">
    <property type="entry name" value="SDR_c"/>
    <property type="match status" value="1"/>
</dbReference>
<dbReference type="Proteomes" id="UP001500665">
    <property type="component" value="Unassembled WGS sequence"/>
</dbReference>